<name>A0A2T0KJC4_9ACTN</name>
<gene>
    <name evidence="1" type="ORF">CLV67_103374</name>
</gene>
<reference evidence="1 2" key="1">
    <citation type="submission" date="2018-03" db="EMBL/GenBank/DDBJ databases">
        <title>Genomic Encyclopedia of Archaeal and Bacterial Type Strains, Phase II (KMG-II): from individual species to whole genera.</title>
        <authorList>
            <person name="Goeker M."/>
        </authorList>
    </citation>
    <scope>NUCLEOTIDE SEQUENCE [LARGE SCALE GENOMIC DNA]</scope>
    <source>
        <strain evidence="1 2">DSM 43146</strain>
    </source>
</reference>
<proteinExistence type="predicted"/>
<dbReference type="RefSeq" id="WP_106316794.1">
    <property type="nucleotide sequence ID" value="NZ_BOMO01000042.1"/>
</dbReference>
<accession>A0A2T0KJC4</accession>
<dbReference type="AlphaFoldDB" id="A0A2T0KJC4"/>
<organism evidence="1 2">
    <name type="scientific">Actinoplanes italicus</name>
    <dbReference type="NCBI Taxonomy" id="113567"/>
    <lineage>
        <taxon>Bacteria</taxon>
        <taxon>Bacillati</taxon>
        <taxon>Actinomycetota</taxon>
        <taxon>Actinomycetes</taxon>
        <taxon>Micromonosporales</taxon>
        <taxon>Micromonosporaceae</taxon>
        <taxon>Actinoplanes</taxon>
    </lineage>
</organism>
<evidence type="ECO:0000313" key="1">
    <source>
        <dbReference type="EMBL" id="PRX23625.1"/>
    </source>
</evidence>
<sequence length="123" mass="13762">MTSTYATTRHQRVIELDKEGRVMSVHRGVDAPTRPINVTRLRSDQPGMERVSFAVLSPSAEQPLIGVDPDRTEVLEVIDELQQRFNQYRLGEPTGGRHRRAGQPGLFARLLQALGFGRRGGAR</sequence>
<keyword evidence="2" id="KW-1185">Reference proteome</keyword>
<protein>
    <submittedName>
        <fullName evidence="1">Uncharacterized protein</fullName>
    </submittedName>
</protein>
<dbReference type="EMBL" id="PVMZ01000003">
    <property type="protein sequence ID" value="PRX23625.1"/>
    <property type="molecule type" value="Genomic_DNA"/>
</dbReference>
<evidence type="ECO:0000313" key="2">
    <source>
        <dbReference type="Proteomes" id="UP000239415"/>
    </source>
</evidence>
<dbReference type="Proteomes" id="UP000239415">
    <property type="component" value="Unassembled WGS sequence"/>
</dbReference>
<comment type="caution">
    <text evidence="1">The sequence shown here is derived from an EMBL/GenBank/DDBJ whole genome shotgun (WGS) entry which is preliminary data.</text>
</comment>